<dbReference type="RefSeq" id="WP_082050035.1">
    <property type="nucleotide sequence ID" value="NZ_LK391969.1"/>
</dbReference>
<dbReference type="GO" id="GO:0016301">
    <property type="term" value="F:kinase activity"/>
    <property type="evidence" value="ECO:0007669"/>
    <property type="project" value="UniProtKB-KW"/>
</dbReference>
<evidence type="ECO:0000313" key="1">
    <source>
        <dbReference type="EMBL" id="CEA05848.1"/>
    </source>
</evidence>
<gene>
    <name evidence="1" type="primary">kdkA</name>
    <name evidence="1" type="ORF">BN1049_02305</name>
</gene>
<name>A0A078MEU3_9PSED</name>
<dbReference type="OrthoDB" id="6997192at2"/>
<protein>
    <submittedName>
        <fullName evidence="1">3-deoxy-D-manno-octulosonic acid kinase</fullName>
    </submittedName>
</protein>
<dbReference type="PATRIC" id="fig|1461581.3.peg.2273"/>
<reference evidence="1" key="1">
    <citation type="submission" date="2014-07" db="EMBL/GenBank/DDBJ databases">
        <authorList>
            <person name="Urmite Genomes Urmite Genomes"/>
        </authorList>
    </citation>
    <scope>NUCLEOTIDE SEQUENCE</scope>
    <source>
        <strain evidence="1">12M76_air</strain>
    </source>
</reference>
<organism evidence="1">
    <name type="scientific">Pseudomonas saudimassiliensis</name>
    <dbReference type="NCBI Taxonomy" id="1461581"/>
    <lineage>
        <taxon>Bacteria</taxon>
        <taxon>Pseudomonadati</taxon>
        <taxon>Pseudomonadota</taxon>
        <taxon>Gammaproteobacteria</taxon>
        <taxon>Pseudomonadales</taxon>
        <taxon>Pseudomonadaceae</taxon>
        <taxon>Pseudomonas</taxon>
    </lineage>
</organism>
<dbReference type="EMBL" id="LK391969">
    <property type="protein sequence ID" value="CEF27357.1"/>
    <property type="molecule type" value="Genomic_DNA"/>
</dbReference>
<dbReference type="Gene3D" id="1.10.510.10">
    <property type="entry name" value="Transferase(Phosphotransferase) domain 1"/>
    <property type="match status" value="1"/>
</dbReference>
<dbReference type="EMBL" id="LM997413">
    <property type="protein sequence ID" value="CEA05848.1"/>
    <property type="molecule type" value="Genomic_DNA"/>
</dbReference>
<dbReference type="AlphaFoldDB" id="A0A078MEU3"/>
<keyword evidence="1" id="KW-0418">Kinase</keyword>
<dbReference type="SUPFAM" id="SSF56112">
    <property type="entry name" value="Protein kinase-like (PK-like)"/>
    <property type="match status" value="1"/>
</dbReference>
<proteinExistence type="predicted"/>
<sequence length="269" mass="30969">MIHLKYKSRFPHAYRHENLLIKTGFPLDPQHLGEITAFAQTPLPGKTRKSTYISKSRTHFLKLSKIKSLSKQMRISLGMAKSFDYYLKELENNIRLADFPVPAPRLVGYFLYTRMGMTRRAGLIFENMVGQENAAHYVKSNPEKKASIIDGGLRVLSGLHRCSIYHMDPRLENLMVDAAAPHQLSIIDFEHCYFGEPANTMAMTGMVYGMFYRSGVEAHISEAEYDALVRSILDPPAWEDPDFSEAYRTAKHRFMERTECKRMFFSGKR</sequence>
<dbReference type="InterPro" id="IPR011009">
    <property type="entry name" value="Kinase-like_dom_sf"/>
</dbReference>
<keyword evidence="1" id="KW-0808">Transferase</keyword>
<accession>A0A078MEU3</accession>